<dbReference type="RefSeq" id="WP_157774158.1">
    <property type="nucleotide sequence ID" value="NZ_CP023687.1"/>
</dbReference>
<dbReference type="SUPFAM" id="SSF53448">
    <property type="entry name" value="Nucleotide-diphospho-sugar transferases"/>
    <property type="match status" value="1"/>
</dbReference>
<protein>
    <submittedName>
        <fullName evidence="2">Glycosyltransferase</fullName>
        <ecNumber evidence="2">2.4.-.-</ecNumber>
    </submittedName>
</protein>
<dbReference type="EMBL" id="CP127363">
    <property type="protein sequence ID" value="WIY50549.1"/>
    <property type="molecule type" value="Genomic_DNA"/>
</dbReference>
<dbReference type="InterPro" id="IPR001173">
    <property type="entry name" value="Glyco_trans_2-like"/>
</dbReference>
<keyword evidence="2" id="KW-0328">Glycosyltransferase</keyword>
<dbReference type="Pfam" id="PF00535">
    <property type="entry name" value="Glycos_transf_2"/>
    <property type="match status" value="1"/>
</dbReference>
<dbReference type="PANTHER" id="PTHR43179:SF7">
    <property type="entry name" value="RHAMNOSYLTRANSFERASE WBBL"/>
    <property type="match status" value="1"/>
</dbReference>
<proteinExistence type="predicted"/>
<evidence type="ECO:0000259" key="1">
    <source>
        <dbReference type="Pfam" id="PF00535"/>
    </source>
</evidence>
<gene>
    <name evidence="2" type="ORF">QRO08_08275</name>
</gene>
<accession>A0ABY9AUK5</accession>
<sequence>MSAAPDFSLVVATIDPDGALLRALLDSLADSTERSFEVIVADQTQGDHLARVVDDFAGRLCVHRLSLPTRGASAARNAGAARARGRWVGFPDDDCRYQPGTLSVARRVLSMEGVRIATGRTVTAAQQPSVLRWHATAKDFDRWSMFACLTEATLFAERSLFLSVGGFDSRFGPGAPFPAAEGVELVDRLLREGSGWRARFDPAIQVEHPDKIPPWNRWAMQRFYRYAQGDGAFVVHCLGGHTLRWVILTLGSAGLRTLVFRGWVSVAHGARIAGICVGAWRYAWAARKGSGR</sequence>
<name>A0ABY9AUK5_PARCI</name>
<organism evidence="2 3">
    <name type="scientific">Paracidovorax citrulli</name>
    <name type="common">Acidovorax citrulli</name>
    <dbReference type="NCBI Taxonomy" id="80869"/>
    <lineage>
        <taxon>Bacteria</taxon>
        <taxon>Pseudomonadati</taxon>
        <taxon>Pseudomonadota</taxon>
        <taxon>Betaproteobacteria</taxon>
        <taxon>Burkholderiales</taxon>
        <taxon>Comamonadaceae</taxon>
        <taxon>Paracidovorax</taxon>
    </lineage>
</organism>
<dbReference type="InterPro" id="IPR029044">
    <property type="entry name" value="Nucleotide-diphossugar_trans"/>
</dbReference>
<reference evidence="2 3" key="1">
    <citation type="submission" date="2023-06" db="EMBL/GenBank/DDBJ databases">
        <authorList>
            <person name="Ham H."/>
            <person name="Park D.S."/>
        </authorList>
    </citation>
    <scope>NUCLEOTIDE SEQUENCE [LARGE SCALE GENOMIC DNA]</scope>
    <source>
        <strain evidence="2 3">KACC 17005</strain>
    </source>
</reference>
<evidence type="ECO:0000313" key="3">
    <source>
        <dbReference type="Proteomes" id="UP001242732"/>
    </source>
</evidence>
<keyword evidence="2" id="KW-0808">Transferase</keyword>
<evidence type="ECO:0000313" key="2">
    <source>
        <dbReference type="EMBL" id="WIY50549.1"/>
    </source>
</evidence>
<dbReference type="GO" id="GO:0016757">
    <property type="term" value="F:glycosyltransferase activity"/>
    <property type="evidence" value="ECO:0007669"/>
    <property type="project" value="UniProtKB-KW"/>
</dbReference>
<dbReference type="Gene3D" id="3.90.550.10">
    <property type="entry name" value="Spore Coat Polysaccharide Biosynthesis Protein SpsA, Chain A"/>
    <property type="match status" value="1"/>
</dbReference>
<keyword evidence="3" id="KW-1185">Reference proteome</keyword>
<dbReference type="PANTHER" id="PTHR43179">
    <property type="entry name" value="RHAMNOSYLTRANSFERASE WBBL"/>
    <property type="match status" value="1"/>
</dbReference>
<dbReference type="EC" id="2.4.-.-" evidence="2"/>
<feature type="domain" description="Glycosyltransferase 2-like" evidence="1">
    <location>
        <begin position="18"/>
        <end position="136"/>
    </location>
</feature>
<dbReference type="Proteomes" id="UP001242732">
    <property type="component" value="Chromosome"/>
</dbReference>